<dbReference type="Pfam" id="PF11294">
    <property type="entry name" value="DUF3095"/>
    <property type="match status" value="1"/>
</dbReference>
<name>A0ABT0C714_THEVL</name>
<evidence type="ECO:0000313" key="1">
    <source>
        <dbReference type="EMBL" id="MCJ2541499.1"/>
    </source>
</evidence>
<dbReference type="EMBL" id="JAFIRA010000001">
    <property type="protein sequence ID" value="MCJ2541499.1"/>
    <property type="molecule type" value="Genomic_DNA"/>
</dbReference>
<evidence type="ECO:0000313" key="2">
    <source>
        <dbReference type="Proteomes" id="UP000830835"/>
    </source>
</evidence>
<keyword evidence="2" id="KW-1185">Reference proteome</keyword>
<protein>
    <submittedName>
        <fullName evidence="1">DUF3095 family protein</fullName>
    </submittedName>
</protein>
<reference evidence="1" key="1">
    <citation type="submission" date="2021-02" db="EMBL/GenBank/DDBJ databases">
        <title>The CRISPR/cas machinery reduction and long-range gene transfer in the hot spring cyanobacterium Synechococcus.</title>
        <authorList>
            <person name="Dvorak P."/>
            <person name="Jahodarova E."/>
            <person name="Hasler P."/>
            <person name="Poulickova A."/>
        </authorList>
    </citation>
    <scope>NUCLEOTIDE SEQUENCE</scope>
    <source>
        <strain evidence="1">Rupite</strain>
    </source>
</reference>
<dbReference type="Proteomes" id="UP000830835">
    <property type="component" value="Unassembled WGS sequence"/>
</dbReference>
<sequence length="290" mass="32348">MANFYEQLAVMESLQDVANLDQFARIPEDWWVVITDIRGSTQAIAAGQYKAVNLIAASSIVAVLNGARNVGIPFVFGGDGASLVIPAQLLEPTRQALVATQAMAKQAFQLELRVALVPVAVVHQSPYELRVAKLRVSPEYTQAIFMGGGLKFAEALIKDPRTAPQFAVQWPQGSKPQADYSGLECRWQDIRSPYGETLSLLISATSPNERQSTQIYQEVLEQIKRIYGTGSQRRPVSLQSLHLTCQDRQLQLETLVHQGRQPLLVQAWYRLRLKLENLLGWCLMRLHLGV</sequence>
<proteinExistence type="predicted"/>
<accession>A0ABT0C714</accession>
<dbReference type="InterPro" id="IPR021445">
    <property type="entry name" value="DUF3095"/>
</dbReference>
<comment type="caution">
    <text evidence="1">The sequence shown here is derived from an EMBL/GenBank/DDBJ whole genome shotgun (WGS) entry which is preliminary data.</text>
</comment>
<organism evidence="1 2">
    <name type="scientific">Thermostichus vulcanus str. 'Rupite'</name>
    <dbReference type="NCBI Taxonomy" id="2813851"/>
    <lineage>
        <taxon>Bacteria</taxon>
        <taxon>Bacillati</taxon>
        <taxon>Cyanobacteriota</taxon>
        <taxon>Cyanophyceae</taxon>
        <taxon>Thermostichales</taxon>
        <taxon>Thermostichaceae</taxon>
        <taxon>Thermostichus</taxon>
    </lineage>
</organism>
<gene>
    <name evidence="1" type="ORF">JX360_01025</name>
</gene>